<dbReference type="PANTHER" id="PTHR45642">
    <property type="entry name" value="GDSL ESTERASE/LIPASE EXL3"/>
    <property type="match status" value="1"/>
</dbReference>
<dbReference type="InterPro" id="IPR001087">
    <property type="entry name" value="GDSL"/>
</dbReference>
<comment type="caution">
    <text evidence="3">The sequence shown here is derived from an EMBL/GenBank/DDBJ whole genome shotgun (WGS) entry which is preliminary data.</text>
</comment>
<evidence type="ECO:0000256" key="2">
    <source>
        <dbReference type="SAM" id="Phobius"/>
    </source>
</evidence>
<dbReference type="CDD" id="cd01837">
    <property type="entry name" value="SGNH_plant_lipase_like"/>
    <property type="match status" value="1"/>
</dbReference>
<dbReference type="PANTHER" id="PTHR45642:SF95">
    <property type="entry name" value="GDSL-LIKE LIPASE_ACYLHYDROLASE FAMILY PROTEIN, EXPRESSED"/>
    <property type="match status" value="1"/>
</dbReference>
<keyword evidence="2" id="KW-0812">Transmembrane</keyword>
<dbReference type="AlphaFoldDB" id="A0A9Q0G5W8"/>
<reference evidence="3" key="2">
    <citation type="journal article" date="2023" name="Plants (Basel)">
        <title>Annotation of the Turnera subulata (Passifloraceae) Draft Genome Reveals the S-Locus Evolved after the Divergence of Turneroideae from Passifloroideae in a Stepwise Manner.</title>
        <authorList>
            <person name="Henning P.M."/>
            <person name="Roalson E.H."/>
            <person name="Mir W."/>
            <person name="McCubbin A.G."/>
            <person name="Shore J.S."/>
        </authorList>
    </citation>
    <scope>NUCLEOTIDE SEQUENCE</scope>
    <source>
        <strain evidence="3">F60SS</strain>
    </source>
</reference>
<dbReference type="Gene3D" id="3.40.50.1110">
    <property type="entry name" value="SGNH hydrolase"/>
    <property type="match status" value="2"/>
</dbReference>
<comment type="similarity">
    <text evidence="1">Belongs to the 'GDSL' lipolytic enzyme family.</text>
</comment>
<evidence type="ECO:0000313" key="4">
    <source>
        <dbReference type="Proteomes" id="UP001141552"/>
    </source>
</evidence>
<dbReference type="Proteomes" id="UP001141552">
    <property type="component" value="Unassembled WGS sequence"/>
</dbReference>
<name>A0A9Q0G5W8_9ROSI</name>
<dbReference type="GO" id="GO:0005576">
    <property type="term" value="C:extracellular region"/>
    <property type="evidence" value="ECO:0007669"/>
    <property type="project" value="TreeGrafter"/>
</dbReference>
<evidence type="ECO:0008006" key="5">
    <source>
        <dbReference type="Google" id="ProtNLM"/>
    </source>
</evidence>
<dbReference type="InterPro" id="IPR050592">
    <property type="entry name" value="GDSL_lipolytic_enzyme"/>
</dbReference>
<dbReference type="OrthoDB" id="1600564at2759"/>
<organism evidence="3 4">
    <name type="scientific">Turnera subulata</name>
    <dbReference type="NCBI Taxonomy" id="218843"/>
    <lineage>
        <taxon>Eukaryota</taxon>
        <taxon>Viridiplantae</taxon>
        <taxon>Streptophyta</taxon>
        <taxon>Embryophyta</taxon>
        <taxon>Tracheophyta</taxon>
        <taxon>Spermatophyta</taxon>
        <taxon>Magnoliopsida</taxon>
        <taxon>eudicotyledons</taxon>
        <taxon>Gunneridae</taxon>
        <taxon>Pentapetalae</taxon>
        <taxon>rosids</taxon>
        <taxon>fabids</taxon>
        <taxon>Malpighiales</taxon>
        <taxon>Passifloraceae</taxon>
        <taxon>Turnera</taxon>
    </lineage>
</organism>
<dbReference type="InterPro" id="IPR035669">
    <property type="entry name" value="SGNH_plant_lipase-like"/>
</dbReference>
<sequence>YLLAGNLAYSCTPFVILISVLVCAFFPSSNNAALITIPQNETIPAVIIFGDSIMDPGNNNNIKTIAKGNFPPYGRDFMGGKPTGRFCNGKIPSDFIAETLGIKQLLPPYLGQNLQLQELRTGVSFASGANGYDPLTAELSLVLSLSDQLDLFKEYLKKIRTAMGENAAATILSKGVYILCTGSDDIANTFPIRKLHYDINSYTDLMASYASSFIQDLYGVGVRRLGVVGLPPIGCLPSQRTVNGGIGRECSESSNQGARLFNSKLSSLIASLSQKFPDAIIVYADIYNVLLSLIQNPQHYGFEVSNKGCCGTGNIEVAFLCNRFDDAHSCKDASKYCLFGNLAYSCSFVILCVVLVCSFPANNAARITIPNNETIPAVIVFGDSIMDPGNNNDIKTIVKCNFPPYGRDFMEEKPTGRFCNGKIPSDIFVESLGIKQLLPAYLDQDLQLQDLLTGVSFASGAAGYDPLTAKVASSIRYQFIHRFNGKLCFKFLRGFEVSTKGCCGTGNIE</sequence>
<dbReference type="GO" id="GO:0016788">
    <property type="term" value="F:hydrolase activity, acting on ester bonds"/>
    <property type="evidence" value="ECO:0007669"/>
    <property type="project" value="InterPro"/>
</dbReference>
<keyword evidence="2" id="KW-0472">Membrane</keyword>
<evidence type="ECO:0000313" key="3">
    <source>
        <dbReference type="EMBL" id="KAJ4842436.1"/>
    </source>
</evidence>
<keyword evidence="4" id="KW-1185">Reference proteome</keyword>
<feature type="non-terminal residue" evidence="3">
    <location>
        <position position="1"/>
    </location>
</feature>
<gene>
    <name evidence="3" type="ORF">Tsubulata_027303</name>
</gene>
<feature type="non-terminal residue" evidence="3">
    <location>
        <position position="509"/>
    </location>
</feature>
<keyword evidence="2" id="KW-1133">Transmembrane helix</keyword>
<evidence type="ECO:0000256" key="1">
    <source>
        <dbReference type="ARBA" id="ARBA00008668"/>
    </source>
</evidence>
<dbReference type="Pfam" id="PF00657">
    <property type="entry name" value="Lipase_GDSL"/>
    <property type="match status" value="1"/>
</dbReference>
<dbReference type="InterPro" id="IPR036514">
    <property type="entry name" value="SGNH_hydro_sf"/>
</dbReference>
<dbReference type="EMBL" id="JAKUCV010002491">
    <property type="protein sequence ID" value="KAJ4842436.1"/>
    <property type="molecule type" value="Genomic_DNA"/>
</dbReference>
<protein>
    <recommendedName>
        <fullName evidence="5">GDSL esterase/lipase EXL3</fullName>
    </recommendedName>
</protein>
<accession>A0A9Q0G5W8</accession>
<dbReference type="FunFam" id="3.40.50.1110:FF:000003">
    <property type="entry name" value="GDSL esterase/lipase APG"/>
    <property type="match status" value="1"/>
</dbReference>
<feature type="transmembrane region" description="Helical" evidence="2">
    <location>
        <begin position="6"/>
        <end position="26"/>
    </location>
</feature>
<proteinExistence type="inferred from homology"/>
<reference evidence="3" key="1">
    <citation type="submission" date="2022-02" db="EMBL/GenBank/DDBJ databases">
        <authorList>
            <person name="Henning P.M."/>
            <person name="McCubbin A.G."/>
            <person name="Shore J.S."/>
        </authorList>
    </citation>
    <scope>NUCLEOTIDE SEQUENCE</scope>
    <source>
        <strain evidence="3">F60SS</strain>
        <tissue evidence="3">Leaves</tissue>
    </source>
</reference>